<dbReference type="Proteomes" id="UP000199158">
    <property type="component" value="Unassembled WGS sequence"/>
</dbReference>
<proteinExistence type="predicted"/>
<organism evidence="2 3">
    <name type="scientific">Hydrogenoanaerobacterium saccharovorans</name>
    <dbReference type="NCBI Taxonomy" id="474960"/>
    <lineage>
        <taxon>Bacteria</taxon>
        <taxon>Bacillati</taxon>
        <taxon>Bacillota</taxon>
        <taxon>Clostridia</taxon>
        <taxon>Eubacteriales</taxon>
        <taxon>Oscillospiraceae</taxon>
        <taxon>Hydrogenoanaerobacterium</taxon>
    </lineage>
</organism>
<reference evidence="2 3" key="1">
    <citation type="submission" date="2016-10" db="EMBL/GenBank/DDBJ databases">
        <authorList>
            <person name="de Groot N.N."/>
        </authorList>
    </citation>
    <scope>NUCLEOTIDE SEQUENCE [LARGE SCALE GENOMIC DNA]</scope>
    <source>
        <strain evidence="2 3">CGMCC 1.5070</strain>
    </source>
</reference>
<accession>A0A1H8E2Y7</accession>
<dbReference type="EMBL" id="FOCG01000004">
    <property type="protein sequence ID" value="SEN13810.1"/>
    <property type="molecule type" value="Genomic_DNA"/>
</dbReference>
<dbReference type="Gene3D" id="3.40.630.10">
    <property type="entry name" value="Zn peptidases"/>
    <property type="match status" value="1"/>
</dbReference>
<protein>
    <submittedName>
        <fullName evidence="2">Peptidase family M28</fullName>
    </submittedName>
</protein>
<evidence type="ECO:0000313" key="3">
    <source>
        <dbReference type="Proteomes" id="UP000199158"/>
    </source>
</evidence>
<dbReference type="SUPFAM" id="SSF53187">
    <property type="entry name" value="Zn-dependent exopeptidases"/>
    <property type="match status" value="1"/>
</dbReference>
<evidence type="ECO:0000313" key="2">
    <source>
        <dbReference type="EMBL" id="SEN13810.1"/>
    </source>
</evidence>
<dbReference type="PROSITE" id="PS51257">
    <property type="entry name" value="PROKAR_LIPOPROTEIN"/>
    <property type="match status" value="1"/>
</dbReference>
<dbReference type="GO" id="GO:0006508">
    <property type="term" value="P:proteolysis"/>
    <property type="evidence" value="ECO:0007669"/>
    <property type="project" value="InterPro"/>
</dbReference>
<dbReference type="GO" id="GO:0008235">
    <property type="term" value="F:metalloexopeptidase activity"/>
    <property type="evidence" value="ECO:0007669"/>
    <property type="project" value="InterPro"/>
</dbReference>
<dbReference type="RefSeq" id="WP_162840942.1">
    <property type="nucleotide sequence ID" value="NZ_FOCG01000004.1"/>
</dbReference>
<dbReference type="InterPro" id="IPR045175">
    <property type="entry name" value="M28_fam"/>
</dbReference>
<dbReference type="PANTHER" id="PTHR12147:SF26">
    <property type="entry name" value="PEPTIDASE M28 DOMAIN-CONTAINING PROTEIN"/>
    <property type="match status" value="1"/>
</dbReference>
<dbReference type="InterPro" id="IPR007484">
    <property type="entry name" value="Peptidase_M28"/>
</dbReference>
<feature type="domain" description="Peptidase M28" evidence="1">
    <location>
        <begin position="115"/>
        <end position="302"/>
    </location>
</feature>
<dbReference type="PANTHER" id="PTHR12147">
    <property type="entry name" value="METALLOPEPTIDASE M28 FAMILY MEMBER"/>
    <property type="match status" value="1"/>
</dbReference>
<keyword evidence="3" id="KW-1185">Reference proteome</keyword>
<sequence>MKYKTILLLSVVFIFVGCSNHAVKLEKHVELTDDSYLRTVIETIAKNPRFIGSENEKQVAAFIADELQDMGYDITYQQFKFQLPSKENNLFLIEDEDYFTSAIHFKGKADGKSQNIIGAKAETKRKKTLIISVNYDSVDGSCGANYNGSGTAVALQLAQLFQEIDLPFQLKFVFFTGESEQMLGSRYYVGFLNEKEVQNIIGNISVNLVSYDTLDDLCILTGKMADDRKSGVKNKMSNLFPEHMRIVPNRFSDHYSFFMKDIDSISLTQNFLKSTDVIHGKDDSISKINYESLCNVTNMIVEAIYHLEEES</sequence>
<dbReference type="AlphaFoldDB" id="A0A1H8E2Y7"/>
<dbReference type="Pfam" id="PF04389">
    <property type="entry name" value="Peptidase_M28"/>
    <property type="match status" value="1"/>
</dbReference>
<gene>
    <name evidence="2" type="ORF">SAMN05216180_2867</name>
</gene>
<evidence type="ECO:0000259" key="1">
    <source>
        <dbReference type="Pfam" id="PF04389"/>
    </source>
</evidence>
<name>A0A1H8E2Y7_9FIRM</name>
<dbReference type="STRING" id="474960.SAMN05216180_2867"/>